<comment type="caution">
    <text evidence="1">The sequence shown here is derived from an EMBL/GenBank/DDBJ whole genome shotgun (WGS) entry which is preliminary data.</text>
</comment>
<gene>
    <name evidence="1" type="ORF">QTG54_005355</name>
</gene>
<keyword evidence="2" id="KW-1185">Reference proteome</keyword>
<dbReference type="AlphaFoldDB" id="A0AAD9DFJ1"/>
<proteinExistence type="predicted"/>
<accession>A0AAD9DFJ1</accession>
<evidence type="ECO:0000313" key="1">
    <source>
        <dbReference type="EMBL" id="KAK1743758.1"/>
    </source>
</evidence>
<evidence type="ECO:0000313" key="2">
    <source>
        <dbReference type="Proteomes" id="UP001224775"/>
    </source>
</evidence>
<dbReference type="Gene3D" id="3.80.10.10">
    <property type="entry name" value="Ribonuclease Inhibitor"/>
    <property type="match status" value="1"/>
</dbReference>
<sequence>GDTITENYLSDASLGTIAKSCPNLQYFAYKISSGYYYKEELDGLSGKGILALVSDCRRLEVLELENAKRVGRETFVEILQMLALARETSAVAKAVVSDDDGTFALVRLFLRGTHSSLQEIHFFSKIPLIAIKQGRIPLLLSVGIGIAQGLED</sequence>
<dbReference type="InterPro" id="IPR032675">
    <property type="entry name" value="LRR_dom_sf"/>
</dbReference>
<reference evidence="1" key="1">
    <citation type="submission" date="2023-06" db="EMBL/GenBank/DDBJ databases">
        <title>Survivors Of The Sea: Transcriptome response of Skeletonema marinoi to long-term dormancy.</title>
        <authorList>
            <person name="Pinder M.I.M."/>
            <person name="Kourtchenko O."/>
            <person name="Robertson E.K."/>
            <person name="Larsson T."/>
            <person name="Maumus F."/>
            <person name="Osuna-Cruz C.M."/>
            <person name="Vancaester E."/>
            <person name="Stenow R."/>
            <person name="Vandepoele K."/>
            <person name="Ploug H."/>
            <person name="Bruchert V."/>
            <person name="Godhe A."/>
            <person name="Topel M."/>
        </authorList>
    </citation>
    <scope>NUCLEOTIDE SEQUENCE</scope>
    <source>
        <strain evidence="1">R05AC</strain>
    </source>
</reference>
<feature type="non-terminal residue" evidence="1">
    <location>
        <position position="1"/>
    </location>
</feature>
<dbReference type="Proteomes" id="UP001224775">
    <property type="component" value="Unassembled WGS sequence"/>
</dbReference>
<organism evidence="1 2">
    <name type="scientific">Skeletonema marinoi</name>
    <dbReference type="NCBI Taxonomy" id="267567"/>
    <lineage>
        <taxon>Eukaryota</taxon>
        <taxon>Sar</taxon>
        <taxon>Stramenopiles</taxon>
        <taxon>Ochrophyta</taxon>
        <taxon>Bacillariophyta</taxon>
        <taxon>Coscinodiscophyceae</taxon>
        <taxon>Thalassiosirophycidae</taxon>
        <taxon>Thalassiosirales</taxon>
        <taxon>Skeletonemataceae</taxon>
        <taxon>Skeletonema</taxon>
        <taxon>Skeletonema marinoi-dohrnii complex</taxon>
    </lineage>
</organism>
<dbReference type="EMBL" id="JATAAI010000008">
    <property type="protein sequence ID" value="KAK1743758.1"/>
    <property type="molecule type" value="Genomic_DNA"/>
</dbReference>
<protein>
    <submittedName>
        <fullName evidence="1">Uncharacterized protein</fullName>
    </submittedName>
</protein>
<name>A0AAD9DFJ1_9STRA</name>